<dbReference type="Gene3D" id="3.30.565.10">
    <property type="entry name" value="Histidine kinase-like ATPase, C-terminal domain"/>
    <property type="match status" value="1"/>
</dbReference>
<evidence type="ECO:0000256" key="2">
    <source>
        <dbReference type="ARBA" id="ARBA00012438"/>
    </source>
</evidence>
<dbReference type="PROSITE" id="PS50109">
    <property type="entry name" value="HIS_KIN"/>
    <property type="match status" value="1"/>
</dbReference>
<dbReference type="Gene3D" id="1.10.287.130">
    <property type="match status" value="1"/>
</dbReference>
<comment type="caution">
    <text evidence="6">The sequence shown here is derived from an EMBL/GenBank/DDBJ whole genome shotgun (WGS) entry which is preliminary data.</text>
</comment>
<name>A0ABT8VXU3_9GAMM</name>
<evidence type="ECO:0000256" key="4">
    <source>
        <dbReference type="SAM" id="Phobius"/>
    </source>
</evidence>
<keyword evidence="4" id="KW-1133">Transmembrane helix</keyword>
<dbReference type="InterPro" id="IPR001638">
    <property type="entry name" value="Solute-binding_3/MltF_N"/>
</dbReference>
<evidence type="ECO:0000256" key="3">
    <source>
        <dbReference type="ARBA" id="ARBA00022553"/>
    </source>
</evidence>
<dbReference type="InterPro" id="IPR004358">
    <property type="entry name" value="Sig_transdc_His_kin-like_C"/>
</dbReference>
<gene>
    <name evidence="6" type="ORF">QVZ43_03710</name>
</gene>
<reference evidence="6" key="1">
    <citation type="submission" date="2023-07" db="EMBL/GenBank/DDBJ databases">
        <title>Marinobacter sp. chi1 genome sequencing and assembly.</title>
        <authorList>
            <person name="Park S."/>
        </authorList>
    </citation>
    <scope>NUCLEOTIDE SEQUENCE</scope>
    <source>
        <strain evidence="6">Chi1</strain>
    </source>
</reference>
<dbReference type="SUPFAM" id="SSF47384">
    <property type="entry name" value="Homodimeric domain of signal transducing histidine kinase"/>
    <property type="match status" value="1"/>
</dbReference>
<dbReference type="InterPro" id="IPR005467">
    <property type="entry name" value="His_kinase_dom"/>
</dbReference>
<dbReference type="EMBL" id="JAUMIS010000001">
    <property type="protein sequence ID" value="MDO3720815.1"/>
    <property type="molecule type" value="Genomic_DNA"/>
</dbReference>
<dbReference type="PRINTS" id="PR00344">
    <property type="entry name" value="BCTRLSENSOR"/>
</dbReference>
<dbReference type="Pfam" id="PF00497">
    <property type="entry name" value="SBP_bac_3"/>
    <property type="match status" value="1"/>
</dbReference>
<dbReference type="PANTHER" id="PTHR43065">
    <property type="entry name" value="SENSOR HISTIDINE KINASE"/>
    <property type="match status" value="1"/>
</dbReference>
<dbReference type="PANTHER" id="PTHR43065:SF42">
    <property type="entry name" value="TWO-COMPONENT SENSOR PPRA"/>
    <property type="match status" value="1"/>
</dbReference>
<dbReference type="SUPFAM" id="SSF53850">
    <property type="entry name" value="Periplasmic binding protein-like II"/>
    <property type="match status" value="1"/>
</dbReference>
<feature type="domain" description="Histidine kinase" evidence="5">
    <location>
        <begin position="303"/>
        <end position="541"/>
    </location>
</feature>
<evidence type="ECO:0000313" key="6">
    <source>
        <dbReference type="EMBL" id="MDO3720815.1"/>
    </source>
</evidence>
<dbReference type="SUPFAM" id="SSF55874">
    <property type="entry name" value="ATPase domain of HSP90 chaperone/DNA topoisomerase II/histidine kinase"/>
    <property type="match status" value="1"/>
</dbReference>
<keyword evidence="3" id="KW-0597">Phosphoprotein</keyword>
<proteinExistence type="predicted"/>
<evidence type="ECO:0000313" key="7">
    <source>
        <dbReference type="Proteomes" id="UP001168640"/>
    </source>
</evidence>
<dbReference type="InterPro" id="IPR003594">
    <property type="entry name" value="HATPase_dom"/>
</dbReference>
<keyword evidence="4" id="KW-0812">Transmembrane</keyword>
<dbReference type="InterPro" id="IPR036890">
    <property type="entry name" value="HATPase_C_sf"/>
</dbReference>
<accession>A0ABT8VXU3</accession>
<dbReference type="SMART" id="SM00387">
    <property type="entry name" value="HATPase_c"/>
    <property type="match status" value="1"/>
</dbReference>
<keyword evidence="4" id="KW-0472">Membrane</keyword>
<dbReference type="RefSeq" id="WP_302908921.1">
    <property type="nucleotide sequence ID" value="NZ_JAUMIS010000001.1"/>
</dbReference>
<keyword evidence="7" id="KW-1185">Reference proteome</keyword>
<feature type="transmembrane region" description="Helical" evidence="4">
    <location>
        <begin position="245"/>
        <end position="267"/>
    </location>
</feature>
<dbReference type="CDD" id="cd13704">
    <property type="entry name" value="PBP2_HisK"/>
    <property type="match status" value="1"/>
</dbReference>
<dbReference type="InterPro" id="IPR003661">
    <property type="entry name" value="HisK_dim/P_dom"/>
</dbReference>
<evidence type="ECO:0000256" key="1">
    <source>
        <dbReference type="ARBA" id="ARBA00000085"/>
    </source>
</evidence>
<dbReference type="SMART" id="SM00388">
    <property type="entry name" value="HisKA"/>
    <property type="match status" value="1"/>
</dbReference>
<dbReference type="Proteomes" id="UP001168640">
    <property type="component" value="Unassembled WGS sequence"/>
</dbReference>
<dbReference type="EC" id="2.7.13.3" evidence="2"/>
<dbReference type="Gene3D" id="3.40.190.10">
    <property type="entry name" value="Periplasmic binding protein-like II"/>
    <property type="match status" value="2"/>
</dbReference>
<dbReference type="InterPro" id="IPR036097">
    <property type="entry name" value="HisK_dim/P_sf"/>
</dbReference>
<sequence>MANLSHADKPSGNRILVVGGDHNYPPYEFINEEGQPDGYNTELTRAIAEVMGIEIEVRLGPWEEMRARLDKGEIDVLQGMVLSERRLDSYDFSPPHAVINESVFARKGDDPIEALPELAGKSVIVQAGGIMQDYLAQNVPEARTVTVETHADALRLLASGQHDYALVANLPGLYLERELELSNIYAAGKPFAALDYGYAVPKGDRALLAQFSEGLAILKNTGRQQAIYDKWLGPLEQPGMDWKKVGLAAGVLSALLMLVLGGSIVWNRMLKREVARRTAELELQQQRLIQADKMASLGVLVSGVAHEINNPCGLLLLNLPVLKESFDDLEEVLDQYYDAHGDFYVAGLAYSRMREEIPMMLDDMLAGTQRIRGIVDDLRDFARQGTSSLDESVDLNEVVATSVRLLDNTIRRSTDHFEVDYGKDLPEFSGNSQRIEQVIVNLIVNACQALESPEKGIRVITRFLPKPGELRLEVADQGKGIDPDHLSAIFDPFFTTKREQGGTGLGLSISANILEDHGGRLEYESEPGKGTRAILSLPVKP</sequence>
<dbReference type="SMART" id="SM00062">
    <property type="entry name" value="PBPb"/>
    <property type="match status" value="1"/>
</dbReference>
<dbReference type="Pfam" id="PF02518">
    <property type="entry name" value="HATPase_c"/>
    <property type="match status" value="1"/>
</dbReference>
<organism evidence="6 7">
    <name type="scientific">Marinobacter suaedae</name>
    <dbReference type="NCBI Taxonomy" id="3057675"/>
    <lineage>
        <taxon>Bacteria</taxon>
        <taxon>Pseudomonadati</taxon>
        <taxon>Pseudomonadota</taxon>
        <taxon>Gammaproteobacteria</taxon>
        <taxon>Pseudomonadales</taxon>
        <taxon>Marinobacteraceae</taxon>
        <taxon>Marinobacter</taxon>
    </lineage>
</organism>
<protein>
    <recommendedName>
        <fullName evidence="2">histidine kinase</fullName>
        <ecNumber evidence="2">2.7.13.3</ecNumber>
    </recommendedName>
</protein>
<evidence type="ECO:0000259" key="5">
    <source>
        <dbReference type="PROSITE" id="PS50109"/>
    </source>
</evidence>
<comment type="catalytic activity">
    <reaction evidence="1">
        <text>ATP + protein L-histidine = ADP + protein N-phospho-L-histidine.</text>
        <dbReference type="EC" id="2.7.13.3"/>
    </reaction>
</comment>